<evidence type="ECO:0000313" key="10">
    <source>
        <dbReference type="Proteomes" id="UP000005396"/>
    </source>
</evidence>
<evidence type="ECO:0008006" key="11">
    <source>
        <dbReference type="Google" id="ProtNLM"/>
    </source>
</evidence>
<keyword evidence="3" id="KW-1003">Cell membrane</keyword>
<dbReference type="InterPro" id="IPR001851">
    <property type="entry name" value="ABC_transp_permease"/>
</dbReference>
<evidence type="ECO:0000256" key="3">
    <source>
        <dbReference type="ARBA" id="ARBA00022475"/>
    </source>
</evidence>
<evidence type="ECO:0000256" key="5">
    <source>
        <dbReference type="ARBA" id="ARBA00022692"/>
    </source>
</evidence>
<keyword evidence="2" id="KW-0813">Transport</keyword>
<proteinExistence type="predicted"/>
<dbReference type="eggNOG" id="COG1172">
    <property type="taxonomic scope" value="Bacteria"/>
</dbReference>
<feature type="transmembrane region" description="Helical" evidence="8">
    <location>
        <begin position="251"/>
        <end position="270"/>
    </location>
</feature>
<dbReference type="GO" id="GO:0005886">
    <property type="term" value="C:plasma membrane"/>
    <property type="evidence" value="ECO:0007669"/>
    <property type="project" value="UniProtKB-SubCell"/>
</dbReference>
<dbReference type="AlphaFoldDB" id="A8RJP5"/>
<evidence type="ECO:0000256" key="4">
    <source>
        <dbReference type="ARBA" id="ARBA00022519"/>
    </source>
</evidence>
<protein>
    <recommendedName>
        <fullName evidence="11">ABC transporter permease</fullName>
    </recommendedName>
</protein>
<gene>
    <name evidence="9" type="ORF">CLOBOL_00980</name>
</gene>
<evidence type="ECO:0000256" key="8">
    <source>
        <dbReference type="SAM" id="Phobius"/>
    </source>
</evidence>
<comment type="caution">
    <text evidence="9">The sequence shown here is derived from an EMBL/GenBank/DDBJ whole genome shotgun (WGS) entry which is preliminary data.</text>
</comment>
<reference evidence="9 10" key="2">
    <citation type="submission" date="2007-09" db="EMBL/GenBank/DDBJ databases">
        <title>Draft genome sequence of Clostridium bolteae (ATCC BAA-613).</title>
        <authorList>
            <person name="Sudarsanam P."/>
            <person name="Ley R."/>
            <person name="Guruge J."/>
            <person name="Turnbaugh P.J."/>
            <person name="Mahowald M."/>
            <person name="Liep D."/>
            <person name="Gordon J."/>
        </authorList>
    </citation>
    <scope>NUCLEOTIDE SEQUENCE [LARGE SCALE GENOMIC DNA]</scope>
    <source>
        <strain evidence="10">ATCC BAA-613 / DSM 15670 / CCUG 46953 / JCM 12243 / WAL 16351</strain>
    </source>
</reference>
<evidence type="ECO:0000256" key="6">
    <source>
        <dbReference type="ARBA" id="ARBA00022989"/>
    </source>
</evidence>
<feature type="transmembrane region" description="Helical" evidence="8">
    <location>
        <begin position="101"/>
        <end position="122"/>
    </location>
</feature>
<dbReference type="PANTHER" id="PTHR32196:SF21">
    <property type="entry name" value="ABC TRANSPORTER PERMEASE PROTEIN YPHD-RELATED"/>
    <property type="match status" value="1"/>
</dbReference>
<evidence type="ECO:0000313" key="9">
    <source>
        <dbReference type="EMBL" id="EDP18618.1"/>
    </source>
</evidence>
<reference evidence="9 10" key="1">
    <citation type="submission" date="2007-08" db="EMBL/GenBank/DDBJ databases">
        <authorList>
            <person name="Fulton L."/>
            <person name="Clifton S."/>
            <person name="Fulton B."/>
            <person name="Xu J."/>
            <person name="Minx P."/>
            <person name="Pepin K.H."/>
            <person name="Johnson M."/>
            <person name="Thiruvilangam P."/>
            <person name="Bhonagiri V."/>
            <person name="Nash W.E."/>
            <person name="Mardis E.R."/>
            <person name="Wilson R.K."/>
        </authorList>
    </citation>
    <scope>NUCLEOTIDE SEQUENCE [LARGE SCALE GENOMIC DNA]</scope>
    <source>
        <strain evidence="10">ATCC BAA-613 / DSM 15670 / CCUG 46953 / JCM 12243 / WAL 16351</strain>
    </source>
</reference>
<keyword evidence="5 8" id="KW-0812">Transmembrane</keyword>
<dbReference type="Proteomes" id="UP000005396">
    <property type="component" value="Unassembled WGS sequence"/>
</dbReference>
<name>A8RJP5_ENTBW</name>
<evidence type="ECO:0000256" key="7">
    <source>
        <dbReference type="ARBA" id="ARBA00023136"/>
    </source>
</evidence>
<feature type="transmembrane region" description="Helical" evidence="8">
    <location>
        <begin position="220"/>
        <end position="239"/>
    </location>
</feature>
<evidence type="ECO:0000256" key="2">
    <source>
        <dbReference type="ARBA" id="ARBA00022448"/>
    </source>
</evidence>
<dbReference type="GO" id="GO:0022857">
    <property type="term" value="F:transmembrane transporter activity"/>
    <property type="evidence" value="ECO:0007669"/>
    <property type="project" value="InterPro"/>
</dbReference>
<feature type="transmembrane region" description="Helical" evidence="8">
    <location>
        <begin position="20"/>
        <end position="40"/>
    </location>
</feature>
<keyword evidence="6 8" id="KW-1133">Transmembrane helix</keyword>
<dbReference type="CDD" id="cd06579">
    <property type="entry name" value="TM_PBP1_transp_AraH_like"/>
    <property type="match status" value="1"/>
</dbReference>
<comment type="subcellular location">
    <subcellularLocation>
        <location evidence="1">Cell membrane</location>
        <topology evidence="1">Multi-pass membrane protein</topology>
    </subcellularLocation>
</comment>
<keyword evidence="4" id="KW-0997">Cell inner membrane</keyword>
<keyword evidence="7 8" id="KW-0472">Membrane</keyword>
<dbReference type="HOGENOM" id="CLU_028880_2_2_9"/>
<dbReference type="PANTHER" id="PTHR32196">
    <property type="entry name" value="ABC TRANSPORTER PERMEASE PROTEIN YPHD-RELATED-RELATED"/>
    <property type="match status" value="1"/>
</dbReference>
<feature type="transmembrane region" description="Helical" evidence="8">
    <location>
        <begin position="167"/>
        <end position="189"/>
    </location>
</feature>
<dbReference type="Pfam" id="PF02653">
    <property type="entry name" value="BPD_transp_2"/>
    <property type="match status" value="1"/>
</dbReference>
<dbReference type="PaxDb" id="411902-CLOBOL_00980"/>
<evidence type="ECO:0000256" key="1">
    <source>
        <dbReference type="ARBA" id="ARBA00004651"/>
    </source>
</evidence>
<organism evidence="9 10">
    <name type="scientific">Enterocloster bolteae (strain ATCC BAA-613 / DSM 15670 / CCUG 46953 / JCM 12243 / WAL 16351)</name>
    <name type="common">Clostridium bolteae</name>
    <dbReference type="NCBI Taxonomy" id="411902"/>
    <lineage>
        <taxon>Bacteria</taxon>
        <taxon>Bacillati</taxon>
        <taxon>Bacillota</taxon>
        <taxon>Clostridia</taxon>
        <taxon>Lachnospirales</taxon>
        <taxon>Lachnospiraceae</taxon>
        <taxon>Enterocloster</taxon>
    </lineage>
</organism>
<sequence length="327" mass="34706">MQLYRRGIHMKNKMNINTFIAEYAIIIIFIVLFAAMSIFAPNFLTGSNIANVLRQVSINGICAIGMTFVILTGGIDLSVGAIIGVSGVLTAMMMINNVNPIIASLISLALCTLIGFATGLVISHIGIPPMVATMGTMTSLRGVAYLITGGTPVFGFDSRYAVIGQGYVGAVPIPVIILVLSFAAGIFFLSKTRHSRYIYGVGGNEEVARLSGISVHRIKAFVYAVSGFCSALAGLVMLGRLNSGQPRAGESYEMDVITAVVLGGVSLTGGVGKISHVVFGVLIIGVLTNGMTMMAVDDYWQRVVKGLVLLLAVGFDRFIQKRQQKSE</sequence>
<accession>A8RJP5</accession>
<dbReference type="EMBL" id="ABCC02000011">
    <property type="protein sequence ID" value="EDP18618.1"/>
    <property type="molecule type" value="Genomic_DNA"/>
</dbReference>